<dbReference type="KEGG" id="chq:AQ619_11015"/>
<dbReference type="AlphaFoldDB" id="A0A0P0P0K0"/>
<evidence type="ECO:0000256" key="1">
    <source>
        <dbReference type="SAM" id="SignalP"/>
    </source>
</evidence>
<proteinExistence type="predicted"/>
<dbReference type="RefSeq" id="WP_062147245.1">
    <property type="nucleotide sequence ID" value="NZ_CP013002.1"/>
</dbReference>
<dbReference type="InterPro" id="IPR029063">
    <property type="entry name" value="SAM-dependent_MTases_sf"/>
</dbReference>
<dbReference type="PIRSF" id="PIRSF031679">
    <property type="entry name" value="Mtase_Alr7345_prd"/>
    <property type="match status" value="1"/>
</dbReference>
<keyword evidence="1" id="KW-0732">Signal</keyword>
<protein>
    <submittedName>
        <fullName evidence="2">Methyltransferase</fullName>
    </submittedName>
</protein>
<evidence type="ECO:0000313" key="2">
    <source>
        <dbReference type="EMBL" id="ALL13822.1"/>
    </source>
</evidence>
<feature type="signal peptide" evidence="1">
    <location>
        <begin position="1"/>
        <end position="24"/>
    </location>
</feature>
<dbReference type="InterPro" id="IPR016980">
    <property type="entry name" value="S-AdoMet-dep_MeTrfase_Alr7345"/>
</dbReference>
<keyword evidence="2" id="KW-0808">Transferase</keyword>
<dbReference type="STRING" id="69395.AQ619_11015"/>
<dbReference type="Proteomes" id="UP000056905">
    <property type="component" value="Chromosome"/>
</dbReference>
<dbReference type="GO" id="GO:0032259">
    <property type="term" value="P:methylation"/>
    <property type="evidence" value="ECO:0007669"/>
    <property type="project" value="UniProtKB-KW"/>
</dbReference>
<evidence type="ECO:0000313" key="3">
    <source>
        <dbReference type="Proteomes" id="UP000056905"/>
    </source>
</evidence>
<dbReference type="OrthoDB" id="9801692at2"/>
<sequence length="280" mass="29723">MTHRRHVLILAAALCVAAAPSAFARDAALKAAVAAPQRPAADVARDGARHPYESLSFWGVKPRQTIIEVSPGNGYWTEILAPYAKATGGVYIAGVADLANPKLSEGARKGREAFEARFAKDERYGRVGYANFGAVSAPLGAPGSADLVLTARNVHNWTVQPGVADKVFADFFAVLKPGGMLAVEEHRADPKSETSAGADGYLATATVVALAEKAGFKLDAKSEINANPKDTKDHPFGVWTLPPVKRTAPGGQPADPTFDRTKYDAIGESDRMTLRFRKPG</sequence>
<dbReference type="PROSITE" id="PS51318">
    <property type="entry name" value="TAT"/>
    <property type="match status" value="1"/>
</dbReference>
<organism evidence="2 3">
    <name type="scientific">Caulobacter henricii</name>
    <dbReference type="NCBI Taxonomy" id="69395"/>
    <lineage>
        <taxon>Bacteria</taxon>
        <taxon>Pseudomonadati</taxon>
        <taxon>Pseudomonadota</taxon>
        <taxon>Alphaproteobacteria</taxon>
        <taxon>Caulobacterales</taxon>
        <taxon>Caulobacteraceae</taxon>
        <taxon>Caulobacter</taxon>
    </lineage>
</organism>
<reference evidence="2 3" key="1">
    <citation type="submission" date="2015-10" db="EMBL/GenBank/DDBJ databases">
        <title>Conservation of the essential genome among Caulobacter and Brevundimonas species.</title>
        <authorList>
            <person name="Scott D."/>
            <person name="Ely B."/>
        </authorList>
    </citation>
    <scope>NUCLEOTIDE SEQUENCE [LARGE SCALE GENOMIC DNA]</scope>
    <source>
        <strain evidence="2 3">CB4</strain>
    </source>
</reference>
<dbReference type="GO" id="GO:0008168">
    <property type="term" value="F:methyltransferase activity"/>
    <property type="evidence" value="ECO:0007669"/>
    <property type="project" value="UniProtKB-KW"/>
</dbReference>
<accession>A0A0P0P0K0</accession>
<dbReference type="InterPro" id="IPR006311">
    <property type="entry name" value="TAT_signal"/>
</dbReference>
<feature type="chain" id="PRO_5006052606" evidence="1">
    <location>
        <begin position="25"/>
        <end position="280"/>
    </location>
</feature>
<dbReference type="EMBL" id="CP013002">
    <property type="protein sequence ID" value="ALL13822.1"/>
    <property type="molecule type" value="Genomic_DNA"/>
</dbReference>
<dbReference type="Gene3D" id="3.40.50.150">
    <property type="entry name" value="Vaccinia Virus protein VP39"/>
    <property type="match status" value="1"/>
</dbReference>
<gene>
    <name evidence="2" type="ORF">AQ619_11015</name>
</gene>
<keyword evidence="2" id="KW-0489">Methyltransferase</keyword>
<dbReference type="SUPFAM" id="SSF53335">
    <property type="entry name" value="S-adenosyl-L-methionine-dependent methyltransferases"/>
    <property type="match status" value="1"/>
</dbReference>
<name>A0A0P0P0K0_9CAUL</name>
<keyword evidence="3" id="KW-1185">Reference proteome</keyword>